<feature type="chain" id="PRO_5015670192" evidence="1">
    <location>
        <begin position="24"/>
        <end position="383"/>
    </location>
</feature>
<dbReference type="AlphaFoldDB" id="A0A2S4RZL9"/>
<feature type="signal peptide" evidence="1">
    <location>
        <begin position="1"/>
        <end position="23"/>
    </location>
</feature>
<evidence type="ECO:0000313" key="2">
    <source>
        <dbReference type="EMBL" id="POU66604.1"/>
    </source>
</evidence>
<dbReference type="OrthoDB" id="6631218at2"/>
<proteinExistence type="predicted"/>
<sequence>MKRTVLSAGLISAMLLFSTSAISSNNAPNSGEDVSANFGFLKRTSASLGPHYFTVRVSSVFGFKTGGRMSFDVDAYQTFGVNVYWKTKGYDQDKGRNILTSASPNLPRCSFSREIQCDSSKGKLGDRGSSEHLEGLVWTYNGVMNSYNIHGKVPDKWNRVTRFFEHRFSGAQWNSGDSGSTLPPGPRPVDDPNVRLSSVFFTQSGDLCSAAGKFCGGQDGKQTPQSITISSNDLEYLVIEVIGFQHDIGGPVNASTHEFWTFPVMAVKYVPKGNGKKMKILRTDKNASSGMEVFVNSGHAAGFPSSTPSDNTGGYWDAGDSNIHGGGEEVDFEKIDILDVTLKYNGERINWWRPESTGIAVDFSKTDFNCIPWDVATCRYPGP</sequence>
<protein>
    <submittedName>
        <fullName evidence="2">Uncharacterized protein</fullName>
    </submittedName>
</protein>
<evidence type="ECO:0000313" key="3">
    <source>
        <dbReference type="Proteomes" id="UP000237003"/>
    </source>
</evidence>
<organism evidence="2 3">
    <name type="scientific">Citrobacter amalonaticus</name>
    <dbReference type="NCBI Taxonomy" id="35703"/>
    <lineage>
        <taxon>Bacteria</taxon>
        <taxon>Pseudomonadati</taxon>
        <taxon>Pseudomonadota</taxon>
        <taxon>Gammaproteobacteria</taxon>
        <taxon>Enterobacterales</taxon>
        <taxon>Enterobacteriaceae</taxon>
        <taxon>Citrobacter</taxon>
    </lineage>
</organism>
<dbReference type="EMBL" id="PQLX01000002">
    <property type="protein sequence ID" value="POU66604.1"/>
    <property type="molecule type" value="Genomic_DNA"/>
</dbReference>
<reference evidence="2 3" key="1">
    <citation type="submission" date="2018-01" db="EMBL/GenBank/DDBJ databases">
        <title>Complete genome sequences of 14 Citrobacter spp. isolated from plant in Canada.</title>
        <authorList>
            <person name="Bhandare S.G."/>
            <person name="Colavecchio A."/>
            <person name="Jeukens J."/>
            <person name="Emond-Rheault J.-G."/>
            <person name="Freschi L."/>
            <person name="Hamel J."/>
            <person name="Kukavica-Ibrulj I."/>
            <person name="Levesque R."/>
            <person name="Goodridge L."/>
        </authorList>
    </citation>
    <scope>NUCLEOTIDE SEQUENCE [LARGE SCALE GENOMIC DNA]</scope>
    <source>
        <strain evidence="2 3">S1285</strain>
    </source>
</reference>
<dbReference type="RefSeq" id="WP_103776305.1">
    <property type="nucleotide sequence ID" value="NZ_PQLX01000002.1"/>
</dbReference>
<evidence type="ECO:0000256" key="1">
    <source>
        <dbReference type="SAM" id="SignalP"/>
    </source>
</evidence>
<comment type="caution">
    <text evidence="2">The sequence shown here is derived from an EMBL/GenBank/DDBJ whole genome shotgun (WGS) entry which is preliminary data.</text>
</comment>
<keyword evidence="1" id="KW-0732">Signal</keyword>
<accession>A0A2S4RZL9</accession>
<dbReference type="Proteomes" id="UP000237003">
    <property type="component" value="Unassembled WGS sequence"/>
</dbReference>
<gene>
    <name evidence="2" type="ORF">C3430_07350</name>
</gene>
<name>A0A2S4RZL9_CITAM</name>